<feature type="domain" description="CENP-V/GFA" evidence="5">
    <location>
        <begin position="3"/>
        <end position="122"/>
    </location>
</feature>
<evidence type="ECO:0000256" key="4">
    <source>
        <dbReference type="ARBA" id="ARBA00023239"/>
    </source>
</evidence>
<dbReference type="PANTHER" id="PTHR33337:SF40">
    <property type="entry name" value="CENP-V_GFA DOMAIN-CONTAINING PROTEIN-RELATED"/>
    <property type="match status" value="1"/>
</dbReference>
<reference evidence="6" key="1">
    <citation type="submission" date="2018-05" db="EMBL/GenBank/DDBJ databases">
        <authorList>
            <person name="Lanie J.A."/>
            <person name="Ng W.-L."/>
            <person name="Kazmierczak K.M."/>
            <person name="Andrzejewski T.M."/>
            <person name="Davidsen T.M."/>
            <person name="Wayne K.J."/>
            <person name="Tettelin H."/>
            <person name="Glass J.I."/>
            <person name="Rusch D."/>
            <person name="Podicherti R."/>
            <person name="Tsui H.-C.T."/>
            <person name="Winkler M.E."/>
        </authorList>
    </citation>
    <scope>NUCLEOTIDE SEQUENCE</scope>
</reference>
<dbReference type="GO" id="GO:0016846">
    <property type="term" value="F:carbon-sulfur lyase activity"/>
    <property type="evidence" value="ECO:0007669"/>
    <property type="project" value="InterPro"/>
</dbReference>
<dbReference type="GO" id="GO:0046872">
    <property type="term" value="F:metal ion binding"/>
    <property type="evidence" value="ECO:0007669"/>
    <property type="project" value="UniProtKB-KW"/>
</dbReference>
<dbReference type="AlphaFoldDB" id="A0A383AS06"/>
<evidence type="ECO:0000259" key="5">
    <source>
        <dbReference type="PROSITE" id="PS51891"/>
    </source>
</evidence>
<dbReference type="InterPro" id="IPR011057">
    <property type="entry name" value="Mss4-like_sf"/>
</dbReference>
<dbReference type="PANTHER" id="PTHR33337">
    <property type="entry name" value="GFA DOMAIN-CONTAINING PROTEIN"/>
    <property type="match status" value="1"/>
</dbReference>
<evidence type="ECO:0000256" key="3">
    <source>
        <dbReference type="ARBA" id="ARBA00022833"/>
    </source>
</evidence>
<evidence type="ECO:0000256" key="2">
    <source>
        <dbReference type="ARBA" id="ARBA00022723"/>
    </source>
</evidence>
<protein>
    <recommendedName>
        <fullName evidence="5">CENP-V/GFA domain-containing protein</fullName>
    </recommendedName>
</protein>
<dbReference type="InterPro" id="IPR006913">
    <property type="entry name" value="CENP-V/GFA"/>
</dbReference>
<dbReference type="EMBL" id="UINC01194292">
    <property type="protein sequence ID" value="SVE10309.1"/>
    <property type="molecule type" value="Genomic_DNA"/>
</dbReference>
<keyword evidence="3" id="KW-0862">Zinc</keyword>
<dbReference type="Pfam" id="PF04828">
    <property type="entry name" value="GFA"/>
    <property type="match status" value="1"/>
</dbReference>
<evidence type="ECO:0000256" key="1">
    <source>
        <dbReference type="ARBA" id="ARBA00005495"/>
    </source>
</evidence>
<keyword evidence="2" id="KW-0479">Metal-binding</keyword>
<dbReference type="SUPFAM" id="SSF51316">
    <property type="entry name" value="Mss4-like"/>
    <property type="match status" value="1"/>
</dbReference>
<organism evidence="6">
    <name type="scientific">marine metagenome</name>
    <dbReference type="NCBI Taxonomy" id="408172"/>
    <lineage>
        <taxon>unclassified sequences</taxon>
        <taxon>metagenomes</taxon>
        <taxon>ecological metagenomes</taxon>
    </lineage>
</organism>
<sequence>MKIDGGCHCGHITYEAEIDPEMVAICHCTDCQTLSGSAFRTVAPSKEGSFRLLSGELKVYIKIAESGAQRSQAFCPECGTPIYATSVGDGPKIHGIRVGTIRQRDSLAPVRQVWTRSAQQWLPEIMSTAGVSE</sequence>
<comment type="similarity">
    <text evidence="1">Belongs to the Gfa family.</text>
</comment>
<accession>A0A383AS06</accession>
<dbReference type="Gene3D" id="3.90.1590.10">
    <property type="entry name" value="glutathione-dependent formaldehyde- activating enzyme (gfa)"/>
    <property type="match status" value="1"/>
</dbReference>
<evidence type="ECO:0000313" key="6">
    <source>
        <dbReference type="EMBL" id="SVE10309.1"/>
    </source>
</evidence>
<proteinExistence type="inferred from homology"/>
<name>A0A383AS06_9ZZZZ</name>
<keyword evidence="4" id="KW-0456">Lyase</keyword>
<gene>
    <name evidence="6" type="ORF">METZ01_LOCUS463163</name>
</gene>
<dbReference type="PROSITE" id="PS51891">
    <property type="entry name" value="CENP_V_GFA"/>
    <property type="match status" value="1"/>
</dbReference>